<sequence>TGKNSGLVAYDDGQGGCAFTSGLDTELFSPGLRELVKDHWEKRGPD</sequence>
<comment type="caution">
    <text evidence="1">The sequence shown here is derived from an EMBL/GenBank/DDBJ whole genome shotgun (WGS) entry which is preliminary data.</text>
</comment>
<name>A0A0F9BWS1_9ZZZZ</name>
<dbReference type="EMBL" id="LAZR01035860">
    <property type="protein sequence ID" value="KKL26374.1"/>
    <property type="molecule type" value="Genomic_DNA"/>
</dbReference>
<gene>
    <name evidence="1" type="ORF">LCGC14_2395960</name>
</gene>
<reference evidence="1" key="1">
    <citation type="journal article" date="2015" name="Nature">
        <title>Complex archaea that bridge the gap between prokaryotes and eukaryotes.</title>
        <authorList>
            <person name="Spang A."/>
            <person name="Saw J.H."/>
            <person name="Jorgensen S.L."/>
            <person name="Zaremba-Niedzwiedzka K."/>
            <person name="Martijn J."/>
            <person name="Lind A.E."/>
            <person name="van Eijk R."/>
            <person name="Schleper C."/>
            <person name="Guy L."/>
            <person name="Ettema T.J."/>
        </authorList>
    </citation>
    <scope>NUCLEOTIDE SEQUENCE</scope>
</reference>
<evidence type="ECO:0000313" key="1">
    <source>
        <dbReference type="EMBL" id="KKL26374.1"/>
    </source>
</evidence>
<accession>A0A0F9BWS1</accession>
<organism evidence="1">
    <name type="scientific">marine sediment metagenome</name>
    <dbReference type="NCBI Taxonomy" id="412755"/>
    <lineage>
        <taxon>unclassified sequences</taxon>
        <taxon>metagenomes</taxon>
        <taxon>ecological metagenomes</taxon>
    </lineage>
</organism>
<dbReference type="AlphaFoldDB" id="A0A0F9BWS1"/>
<feature type="non-terminal residue" evidence="1">
    <location>
        <position position="1"/>
    </location>
</feature>
<proteinExistence type="predicted"/>
<protein>
    <submittedName>
        <fullName evidence="1">Uncharacterized protein</fullName>
    </submittedName>
</protein>